<dbReference type="RefSeq" id="WP_328987054.1">
    <property type="nucleotide sequence ID" value="NZ_CP121472.1"/>
</dbReference>
<proteinExistence type="predicted"/>
<name>A0ABZ0SAC3_9GAMM</name>
<dbReference type="SUPFAM" id="SSF56209">
    <property type="entry name" value="Nitrile hydratase alpha chain"/>
    <property type="match status" value="1"/>
</dbReference>
<dbReference type="NCBIfam" id="TIGR03793">
    <property type="entry name" value="leader_NHLP"/>
    <property type="match status" value="1"/>
</dbReference>
<dbReference type="InterPro" id="IPR036648">
    <property type="entry name" value="CN_Hdrase_a/SCN_Hdrase_g_sf"/>
</dbReference>
<reference evidence="1 2" key="1">
    <citation type="journal article" date="2023" name="Microorganisms">
        <title>Thiorhodovibrio frisius and Trv. litoralis spp. nov., Two Novel Members from a Clade of Fastidious Purple Sulfur Bacteria That Exhibit Unique Red-Shifted Light-Harvesting Capabilities.</title>
        <authorList>
            <person name="Methner A."/>
            <person name="Kuzyk S.B."/>
            <person name="Petersen J."/>
            <person name="Bauer S."/>
            <person name="Brinkmann H."/>
            <person name="Sichau K."/>
            <person name="Wanner G."/>
            <person name="Wolf J."/>
            <person name="Neumann-Schaal M."/>
            <person name="Henke P."/>
            <person name="Tank M."/>
            <person name="Sproer C."/>
            <person name="Bunk B."/>
            <person name="Overmann J."/>
        </authorList>
    </citation>
    <scope>NUCLEOTIDE SEQUENCE [LARGE SCALE GENOMIC DNA]</scope>
    <source>
        <strain evidence="1 2">DSM 6702</strain>
    </source>
</reference>
<accession>A0ABZ0SAC3</accession>
<gene>
    <name evidence="1" type="ORF">Thiowin_01466</name>
</gene>
<dbReference type="EMBL" id="CP121472">
    <property type="protein sequence ID" value="WPL16510.1"/>
    <property type="molecule type" value="Genomic_DNA"/>
</dbReference>
<sequence>MTEAKEATEGQAAPMSRAELEAKIVARAWEDEEFHQKFLADPKAMFEDYLGSKLPASLVMTTHQEDADHLHFVIPAKPAVDLDELSDEDLERIAGGIEPVTTVVVTVSASVVSALSVSVTVAGSAAATAAGAYVWGKKT</sequence>
<dbReference type="Gene3D" id="3.90.330.10">
    <property type="entry name" value="Nitrile hydratase alpha /Thiocyanate hydrolase gamma"/>
    <property type="match status" value="2"/>
</dbReference>
<dbReference type="InterPro" id="IPR022513">
    <property type="entry name" value="TOMM_pelo"/>
</dbReference>
<dbReference type="Proteomes" id="UP001432180">
    <property type="component" value="Chromosome"/>
</dbReference>
<evidence type="ECO:0000313" key="1">
    <source>
        <dbReference type="EMBL" id="WPL16510.1"/>
    </source>
</evidence>
<organism evidence="1 2">
    <name type="scientific">Thiorhodovibrio winogradskyi</name>
    <dbReference type="NCBI Taxonomy" id="77007"/>
    <lineage>
        <taxon>Bacteria</taxon>
        <taxon>Pseudomonadati</taxon>
        <taxon>Pseudomonadota</taxon>
        <taxon>Gammaproteobacteria</taxon>
        <taxon>Chromatiales</taxon>
        <taxon>Chromatiaceae</taxon>
        <taxon>Thiorhodovibrio</taxon>
    </lineage>
</organism>
<protein>
    <submittedName>
        <fullName evidence="1">NHLP leader peptide domain protein</fullName>
    </submittedName>
</protein>
<evidence type="ECO:0000313" key="2">
    <source>
        <dbReference type="Proteomes" id="UP001432180"/>
    </source>
</evidence>
<keyword evidence="2" id="KW-1185">Reference proteome</keyword>